<feature type="domain" description="DUF7800" evidence="2">
    <location>
        <begin position="10"/>
        <end position="92"/>
    </location>
</feature>
<dbReference type="InterPro" id="IPR056702">
    <property type="entry name" value="DUF7800"/>
</dbReference>
<reference evidence="3 4" key="1">
    <citation type="journal article" date="2018" name="J. Microbiol.">
        <title>Baekduia soli gen. nov., sp. nov., a novel bacterium isolated from the soil of Baekdu Mountain and proposal of a novel family name, Baekduiaceae fam. nov.</title>
        <authorList>
            <person name="An D.S."/>
            <person name="Siddiqi M.Z."/>
            <person name="Kim K.H."/>
            <person name="Yu H.S."/>
            <person name="Im W.T."/>
        </authorList>
    </citation>
    <scope>NUCLEOTIDE SEQUENCE [LARGE SCALE GENOMIC DNA]</scope>
    <source>
        <strain evidence="3 4">BR7-21</strain>
    </source>
</reference>
<dbReference type="EMBL" id="CP042430">
    <property type="protein sequence ID" value="QEC50488.1"/>
    <property type="molecule type" value="Genomic_DNA"/>
</dbReference>
<dbReference type="Pfam" id="PF09423">
    <property type="entry name" value="PhoD"/>
    <property type="match status" value="1"/>
</dbReference>
<evidence type="ECO:0000313" key="4">
    <source>
        <dbReference type="Proteomes" id="UP000321805"/>
    </source>
</evidence>
<dbReference type="PANTHER" id="PTHR37031">
    <property type="entry name" value="METALLOPHOSPHATASE BINDING DOMAIN PROTEIN"/>
    <property type="match status" value="1"/>
</dbReference>
<gene>
    <name evidence="3" type="ORF">FSW04_24845</name>
</gene>
<dbReference type="InterPro" id="IPR018946">
    <property type="entry name" value="PhoD-like_MPP"/>
</dbReference>
<dbReference type="InterPro" id="IPR029052">
    <property type="entry name" value="Metallo-depent_PP-like"/>
</dbReference>
<protein>
    <submittedName>
        <fullName evidence="3">Alkaline phosphatase family protein</fullName>
    </submittedName>
</protein>
<proteinExistence type="predicted"/>
<name>A0A5B8UCC0_9ACTN</name>
<dbReference type="RefSeq" id="WP_146923169.1">
    <property type="nucleotide sequence ID" value="NZ_CP042430.1"/>
</dbReference>
<evidence type="ECO:0000259" key="1">
    <source>
        <dbReference type="Pfam" id="PF09423"/>
    </source>
</evidence>
<keyword evidence="4" id="KW-1185">Reference proteome</keyword>
<dbReference type="AlphaFoldDB" id="A0A5B8UCC0"/>
<accession>A0A5B8UCC0</accession>
<dbReference type="PANTHER" id="PTHR37031:SF2">
    <property type="entry name" value="PHOD-LIKE PHOSPHATASE METALLOPHOSPHATASE DOMAIN-CONTAINING PROTEIN"/>
    <property type="match status" value="1"/>
</dbReference>
<dbReference type="KEGG" id="bsol:FSW04_24845"/>
<dbReference type="OrthoDB" id="9795624at2"/>
<dbReference type="InterPro" id="IPR038607">
    <property type="entry name" value="PhoD-like_sf"/>
</dbReference>
<dbReference type="CDD" id="cd07389">
    <property type="entry name" value="MPP_PhoD"/>
    <property type="match status" value="1"/>
</dbReference>
<sequence length="560" mass="62604">MPASPDDPPALVLGPLLRYAGEREATVWVETDRPCTVGVLGHEEPTFWVAGHHYALVCVGGLEPATTTPYEVALDGTIRWPSPETEGPPSVIRTLDPEGPLHAVFGSCQVCVPHVPPYALTKDQDRRGREVDALLALTERLRGGTPTDLPDVLLLLGDQVYSDEISLGTRRRIEERERRGDPARADPPEGQIADFEEYTSLYHDAWGTPAMRWLLSTVSSAMIFDDHDVHDDWNISWTWVQQMRALPWWRERIIGAYMSYWIYQHLGNLSPAELEQDPVYAEVRGGREDAEPVLRRFAEEAAREIAGTRWSYRRDFGRTRLLVLDSRAGRVLDEQRREMLSEEGWAWVQESMDGERDHLLIATTLPWLLSPGLHHLEACSEAVCAGAWGRTAARLGEKVRQALDLEHWPAFHDSFVRLAELIHAVGSGARGPAPASIILLSGDVHHAYLAEASFPGLAPLRSAVIQAVCSPIRNPLDRRERRVLRAALSRPAAALARRMARSAGVAPEPVQWRFVDGPTFDNQVGFVTLDRCGARVAIEKTRPEDWAAPRLHRSLERTVA</sequence>
<feature type="domain" description="PhoD-like phosphatase metallophosphatase" evidence="1">
    <location>
        <begin position="150"/>
        <end position="453"/>
    </location>
</feature>
<dbReference type="Pfam" id="PF25077">
    <property type="entry name" value="DUF7800"/>
    <property type="match status" value="1"/>
</dbReference>
<evidence type="ECO:0000259" key="2">
    <source>
        <dbReference type="Pfam" id="PF25077"/>
    </source>
</evidence>
<dbReference type="Gene3D" id="3.60.21.70">
    <property type="entry name" value="PhoD-like phosphatase"/>
    <property type="match status" value="1"/>
</dbReference>
<organism evidence="3 4">
    <name type="scientific">Baekduia soli</name>
    <dbReference type="NCBI Taxonomy" id="496014"/>
    <lineage>
        <taxon>Bacteria</taxon>
        <taxon>Bacillati</taxon>
        <taxon>Actinomycetota</taxon>
        <taxon>Thermoleophilia</taxon>
        <taxon>Solirubrobacterales</taxon>
        <taxon>Baekduiaceae</taxon>
        <taxon>Baekduia</taxon>
    </lineage>
</organism>
<dbReference type="SUPFAM" id="SSF56300">
    <property type="entry name" value="Metallo-dependent phosphatases"/>
    <property type="match status" value="1"/>
</dbReference>
<dbReference type="Proteomes" id="UP000321805">
    <property type="component" value="Chromosome"/>
</dbReference>
<evidence type="ECO:0000313" key="3">
    <source>
        <dbReference type="EMBL" id="QEC50488.1"/>
    </source>
</evidence>